<feature type="region of interest" description="Disordered" evidence="1">
    <location>
        <begin position="124"/>
        <end position="145"/>
    </location>
</feature>
<dbReference type="Proteomes" id="UP001215280">
    <property type="component" value="Unassembled WGS sequence"/>
</dbReference>
<dbReference type="AlphaFoldDB" id="A0AAD7IBD1"/>
<comment type="caution">
    <text evidence="2">The sequence shown here is derived from an EMBL/GenBank/DDBJ whole genome shotgun (WGS) entry which is preliminary data.</text>
</comment>
<organism evidence="2 3">
    <name type="scientific">Mycena maculata</name>
    <dbReference type="NCBI Taxonomy" id="230809"/>
    <lineage>
        <taxon>Eukaryota</taxon>
        <taxon>Fungi</taxon>
        <taxon>Dikarya</taxon>
        <taxon>Basidiomycota</taxon>
        <taxon>Agaricomycotina</taxon>
        <taxon>Agaricomycetes</taxon>
        <taxon>Agaricomycetidae</taxon>
        <taxon>Agaricales</taxon>
        <taxon>Marasmiineae</taxon>
        <taxon>Mycenaceae</taxon>
        <taxon>Mycena</taxon>
    </lineage>
</organism>
<gene>
    <name evidence="2" type="ORF">DFH07DRAFT_983791</name>
</gene>
<proteinExistence type="predicted"/>
<sequence>MINQDHDRPELLVFDHTPSIKETRRQEDGTEVEVLIKQKAPILNPTNRLNRGIEHDITGGLLSTIDLDWIRASLRDQTLHLGGNYWARIFYDKFQGNKKRVEDGFLKSRYLVKGYMVIFPAPSSADAQEDENTPPAKKPPRTTKPVRKTVADIVGMNGKVSPRSLAYVVVIVYLCLTTATQWTTEYYGVSMLQLYDFIVDFFEGPKPGTAAKARADALLTWWNKKIFPSHAASAATHQTTVNSRAMLKAQRRAMELETVQ</sequence>
<evidence type="ECO:0000256" key="1">
    <source>
        <dbReference type="SAM" id="MobiDB-lite"/>
    </source>
</evidence>
<name>A0AAD7IBD1_9AGAR</name>
<dbReference type="InterPro" id="IPR046521">
    <property type="entry name" value="DUF6698"/>
</dbReference>
<evidence type="ECO:0000313" key="3">
    <source>
        <dbReference type="Proteomes" id="UP001215280"/>
    </source>
</evidence>
<accession>A0AAD7IBD1</accession>
<protein>
    <submittedName>
        <fullName evidence="2">Uncharacterized protein</fullName>
    </submittedName>
</protein>
<dbReference type="Pfam" id="PF20414">
    <property type="entry name" value="DUF6698"/>
    <property type="match status" value="1"/>
</dbReference>
<reference evidence="2" key="1">
    <citation type="submission" date="2023-03" db="EMBL/GenBank/DDBJ databases">
        <title>Massive genome expansion in bonnet fungi (Mycena s.s.) driven by repeated elements and novel gene families across ecological guilds.</title>
        <authorList>
            <consortium name="Lawrence Berkeley National Laboratory"/>
            <person name="Harder C.B."/>
            <person name="Miyauchi S."/>
            <person name="Viragh M."/>
            <person name="Kuo A."/>
            <person name="Thoen E."/>
            <person name="Andreopoulos B."/>
            <person name="Lu D."/>
            <person name="Skrede I."/>
            <person name="Drula E."/>
            <person name="Henrissat B."/>
            <person name="Morin E."/>
            <person name="Kohler A."/>
            <person name="Barry K."/>
            <person name="LaButti K."/>
            <person name="Morin E."/>
            <person name="Salamov A."/>
            <person name="Lipzen A."/>
            <person name="Mereny Z."/>
            <person name="Hegedus B."/>
            <person name="Baldrian P."/>
            <person name="Stursova M."/>
            <person name="Weitz H."/>
            <person name="Taylor A."/>
            <person name="Grigoriev I.V."/>
            <person name="Nagy L.G."/>
            <person name="Martin F."/>
            <person name="Kauserud H."/>
        </authorList>
    </citation>
    <scope>NUCLEOTIDE SEQUENCE</scope>
    <source>
        <strain evidence="2">CBHHK188m</strain>
    </source>
</reference>
<keyword evidence="3" id="KW-1185">Reference proteome</keyword>
<dbReference type="EMBL" id="JARJLG010000133">
    <property type="protein sequence ID" value="KAJ7739268.1"/>
    <property type="molecule type" value="Genomic_DNA"/>
</dbReference>
<evidence type="ECO:0000313" key="2">
    <source>
        <dbReference type="EMBL" id="KAJ7739268.1"/>
    </source>
</evidence>